<dbReference type="CDD" id="cd08417">
    <property type="entry name" value="PBP2_Nitroaromatics_like"/>
    <property type="match status" value="1"/>
</dbReference>
<dbReference type="InterPro" id="IPR050389">
    <property type="entry name" value="LysR-type_TF"/>
</dbReference>
<dbReference type="PRINTS" id="PR00039">
    <property type="entry name" value="HTHLYSR"/>
</dbReference>
<evidence type="ECO:0000256" key="1">
    <source>
        <dbReference type="ARBA" id="ARBA00009437"/>
    </source>
</evidence>
<name>A0A5N8VXP9_9ACTN</name>
<sequence>MNSDTRPTNTVTGLHRVDLNLLPLLAALLEHRSVTRAAQAVGLTQPAMSNALQRLRRTLGDELLVRVGRHYVLTTRACALAGPVNLILETATNQVLTPPTFDPATSDRTFRIAATSATALPVLPALSATLALSAPGVRLQLEPPESFMALTRADGTADVTLLPDTVPTTLPRERLYHEDWVVVADANNERIGATLTVDDLARLPHVVFEWEGGWVGAQQALAQLIPDLVVQCVVFEFLMIPPMVRGTPMIALLQRRLAQRLAAQNGLRVMESPIPLPSLDIDLVWNPRTAGDPGRKWLRKQLMRAVH</sequence>
<dbReference type="GO" id="GO:0003677">
    <property type="term" value="F:DNA binding"/>
    <property type="evidence" value="ECO:0007669"/>
    <property type="project" value="UniProtKB-KW"/>
</dbReference>
<reference evidence="6 7" key="1">
    <citation type="submission" date="2019-07" db="EMBL/GenBank/DDBJ databases">
        <title>New species of Amycolatopsis and Streptomyces.</title>
        <authorList>
            <person name="Duangmal K."/>
            <person name="Teo W.F.A."/>
            <person name="Lipun K."/>
        </authorList>
    </citation>
    <scope>NUCLEOTIDE SEQUENCE [LARGE SCALE GENOMIC DNA]</scope>
    <source>
        <strain evidence="6 7">TISTR 2346</strain>
    </source>
</reference>
<evidence type="ECO:0000256" key="4">
    <source>
        <dbReference type="ARBA" id="ARBA00023163"/>
    </source>
</evidence>
<evidence type="ECO:0000313" key="7">
    <source>
        <dbReference type="Proteomes" id="UP000326979"/>
    </source>
</evidence>
<comment type="caution">
    <text evidence="6">The sequence shown here is derived from an EMBL/GenBank/DDBJ whole genome shotgun (WGS) entry which is preliminary data.</text>
</comment>
<dbReference type="InterPro" id="IPR000847">
    <property type="entry name" value="LysR_HTH_N"/>
</dbReference>
<accession>A0A5N8VXP9</accession>
<dbReference type="InterPro" id="IPR036390">
    <property type="entry name" value="WH_DNA-bd_sf"/>
</dbReference>
<keyword evidence="2" id="KW-0805">Transcription regulation</keyword>
<dbReference type="RefSeq" id="WP_152779525.1">
    <property type="nucleotide sequence ID" value="NZ_BAABEQ010000015.1"/>
</dbReference>
<proteinExistence type="inferred from homology"/>
<dbReference type="InterPro" id="IPR005119">
    <property type="entry name" value="LysR_subst-bd"/>
</dbReference>
<dbReference type="SUPFAM" id="SSF46785">
    <property type="entry name" value="Winged helix' DNA-binding domain"/>
    <property type="match status" value="1"/>
</dbReference>
<comment type="similarity">
    <text evidence="1">Belongs to the LysR transcriptional regulatory family.</text>
</comment>
<protein>
    <submittedName>
        <fullName evidence="6">LysR family transcriptional regulator</fullName>
    </submittedName>
</protein>
<evidence type="ECO:0000313" key="6">
    <source>
        <dbReference type="EMBL" id="MPY38705.1"/>
    </source>
</evidence>
<keyword evidence="3" id="KW-0238">DNA-binding</keyword>
<dbReference type="Gene3D" id="1.10.10.10">
    <property type="entry name" value="Winged helix-like DNA-binding domain superfamily/Winged helix DNA-binding domain"/>
    <property type="match status" value="1"/>
</dbReference>
<organism evidence="6 7">
    <name type="scientific">Streptomyces phyllanthi</name>
    <dbReference type="NCBI Taxonomy" id="1803180"/>
    <lineage>
        <taxon>Bacteria</taxon>
        <taxon>Bacillati</taxon>
        <taxon>Actinomycetota</taxon>
        <taxon>Actinomycetes</taxon>
        <taxon>Kitasatosporales</taxon>
        <taxon>Streptomycetaceae</taxon>
        <taxon>Streptomyces</taxon>
    </lineage>
</organism>
<evidence type="ECO:0000259" key="5">
    <source>
        <dbReference type="PROSITE" id="PS50931"/>
    </source>
</evidence>
<dbReference type="InterPro" id="IPR037402">
    <property type="entry name" value="YidZ_PBP2"/>
</dbReference>
<dbReference type="PANTHER" id="PTHR30118:SF15">
    <property type="entry name" value="TRANSCRIPTIONAL REGULATORY PROTEIN"/>
    <property type="match status" value="1"/>
</dbReference>
<dbReference type="OrthoDB" id="8717159at2"/>
<evidence type="ECO:0000256" key="3">
    <source>
        <dbReference type="ARBA" id="ARBA00023125"/>
    </source>
</evidence>
<dbReference type="EMBL" id="VJZE01000004">
    <property type="protein sequence ID" value="MPY38705.1"/>
    <property type="molecule type" value="Genomic_DNA"/>
</dbReference>
<evidence type="ECO:0000256" key="2">
    <source>
        <dbReference type="ARBA" id="ARBA00023015"/>
    </source>
</evidence>
<dbReference type="Proteomes" id="UP000326979">
    <property type="component" value="Unassembled WGS sequence"/>
</dbReference>
<keyword evidence="4" id="KW-0804">Transcription</keyword>
<dbReference type="GO" id="GO:0003700">
    <property type="term" value="F:DNA-binding transcription factor activity"/>
    <property type="evidence" value="ECO:0007669"/>
    <property type="project" value="InterPro"/>
</dbReference>
<feature type="domain" description="HTH lysR-type" evidence="5">
    <location>
        <begin position="17"/>
        <end position="74"/>
    </location>
</feature>
<dbReference type="AlphaFoldDB" id="A0A5N8VXP9"/>
<dbReference type="PROSITE" id="PS50931">
    <property type="entry name" value="HTH_LYSR"/>
    <property type="match status" value="1"/>
</dbReference>
<dbReference type="Pfam" id="PF03466">
    <property type="entry name" value="LysR_substrate"/>
    <property type="match status" value="1"/>
</dbReference>
<dbReference type="SUPFAM" id="SSF53850">
    <property type="entry name" value="Periplasmic binding protein-like II"/>
    <property type="match status" value="1"/>
</dbReference>
<dbReference type="Pfam" id="PF00126">
    <property type="entry name" value="HTH_1"/>
    <property type="match status" value="1"/>
</dbReference>
<keyword evidence="7" id="KW-1185">Reference proteome</keyword>
<dbReference type="Gene3D" id="3.40.190.10">
    <property type="entry name" value="Periplasmic binding protein-like II"/>
    <property type="match status" value="2"/>
</dbReference>
<gene>
    <name evidence="6" type="ORF">FNH04_01650</name>
</gene>
<dbReference type="PANTHER" id="PTHR30118">
    <property type="entry name" value="HTH-TYPE TRANSCRIPTIONAL REGULATOR LEUO-RELATED"/>
    <property type="match status" value="1"/>
</dbReference>
<dbReference type="InterPro" id="IPR036388">
    <property type="entry name" value="WH-like_DNA-bd_sf"/>
</dbReference>